<keyword evidence="7 10" id="KW-0731">Sigma factor</keyword>
<dbReference type="PROSITE" id="PS00717">
    <property type="entry name" value="SIGMA54_1"/>
    <property type="match status" value="1"/>
</dbReference>
<comment type="caution">
    <text evidence="12">The sequence shown here is derived from an EMBL/GenBank/DDBJ whole genome shotgun (WGS) entry which is preliminary data.</text>
</comment>
<dbReference type="PIRSF" id="PIRSF000774">
    <property type="entry name" value="RpoN"/>
    <property type="match status" value="1"/>
</dbReference>
<evidence type="ECO:0000256" key="9">
    <source>
        <dbReference type="ARBA" id="ARBA00023163"/>
    </source>
</evidence>
<dbReference type="InterPro" id="IPR001387">
    <property type="entry name" value="Cro/C1-type_HTH"/>
</dbReference>
<comment type="similarity">
    <text evidence="1 10">Belongs to the sigma-54 factor family.</text>
</comment>
<protein>
    <recommendedName>
        <fullName evidence="2 10">RNA polymerase sigma-54 factor</fullName>
    </recommendedName>
</protein>
<dbReference type="AlphaFoldDB" id="A0A0R0D9C7"/>
<dbReference type="Pfam" id="PF00309">
    <property type="entry name" value="Sigma54_AID"/>
    <property type="match status" value="1"/>
</dbReference>
<dbReference type="InterPro" id="IPR007046">
    <property type="entry name" value="RNA_pol_sigma_54_core-bd"/>
</dbReference>
<dbReference type="GO" id="GO:0016779">
    <property type="term" value="F:nucleotidyltransferase activity"/>
    <property type="evidence" value="ECO:0007669"/>
    <property type="project" value="UniProtKB-KW"/>
</dbReference>
<dbReference type="Gene3D" id="1.10.10.1330">
    <property type="entry name" value="RNA polymerase sigma-54 factor, core-binding domain"/>
    <property type="match status" value="1"/>
</dbReference>
<dbReference type="Gene3D" id="1.10.10.60">
    <property type="entry name" value="Homeodomain-like"/>
    <property type="match status" value="1"/>
</dbReference>
<evidence type="ECO:0000313" key="13">
    <source>
        <dbReference type="Proteomes" id="UP000050956"/>
    </source>
</evidence>
<dbReference type="GO" id="GO:0000428">
    <property type="term" value="C:DNA-directed RNA polymerase complex"/>
    <property type="evidence" value="ECO:0007669"/>
    <property type="project" value="UniProtKB-KW"/>
</dbReference>
<gene>
    <name evidence="12" type="ORF">ABB30_02515</name>
</gene>
<evidence type="ECO:0000256" key="5">
    <source>
        <dbReference type="ARBA" id="ARBA00022695"/>
    </source>
</evidence>
<dbReference type="OrthoDB" id="7057006at2"/>
<keyword evidence="6 10" id="KW-0805">Transcription regulation</keyword>
<proteinExistence type="inferred from homology"/>
<accession>A0A0R0D9C7</accession>
<keyword evidence="5 10" id="KW-0548">Nucleotidyltransferase</keyword>
<dbReference type="GO" id="GO:0001216">
    <property type="term" value="F:DNA-binding transcription activator activity"/>
    <property type="evidence" value="ECO:0007669"/>
    <property type="project" value="InterPro"/>
</dbReference>
<dbReference type="GO" id="GO:0003677">
    <property type="term" value="F:DNA binding"/>
    <property type="evidence" value="ECO:0007669"/>
    <property type="project" value="UniProtKB-KW"/>
</dbReference>
<keyword evidence="3 10" id="KW-0240">DNA-directed RNA polymerase</keyword>
<dbReference type="PANTHER" id="PTHR32248">
    <property type="entry name" value="RNA POLYMERASE SIGMA-54 FACTOR"/>
    <property type="match status" value="1"/>
</dbReference>
<dbReference type="STRING" id="336566.ABB30_02515"/>
<evidence type="ECO:0000256" key="7">
    <source>
        <dbReference type="ARBA" id="ARBA00023082"/>
    </source>
</evidence>
<evidence type="ECO:0000256" key="8">
    <source>
        <dbReference type="ARBA" id="ARBA00023125"/>
    </source>
</evidence>
<keyword evidence="8 10" id="KW-0238">DNA-binding</keyword>
<dbReference type="PATRIC" id="fig|336566.3.peg.2910"/>
<dbReference type="InterPro" id="IPR007634">
    <property type="entry name" value="RNA_pol_sigma_54_DNA-bd"/>
</dbReference>
<evidence type="ECO:0000313" key="12">
    <source>
        <dbReference type="EMBL" id="KRG78924.1"/>
    </source>
</evidence>
<dbReference type="InterPro" id="IPR038709">
    <property type="entry name" value="RpoN_core-bd_sf"/>
</dbReference>
<keyword evidence="13" id="KW-1185">Reference proteome</keyword>
<dbReference type="PROSITE" id="PS50943">
    <property type="entry name" value="HTH_CROC1"/>
    <property type="match status" value="1"/>
</dbReference>
<dbReference type="NCBIfam" id="TIGR02395">
    <property type="entry name" value="rpoN_sigma"/>
    <property type="match status" value="1"/>
</dbReference>
<dbReference type="PRINTS" id="PR00045">
    <property type="entry name" value="SIGMA54FCT"/>
</dbReference>
<dbReference type="EMBL" id="LDJM01000007">
    <property type="protein sequence ID" value="KRG78924.1"/>
    <property type="molecule type" value="Genomic_DNA"/>
</dbReference>
<dbReference type="PROSITE" id="PS00718">
    <property type="entry name" value="SIGMA54_2"/>
    <property type="match status" value="1"/>
</dbReference>
<feature type="domain" description="HTH cro/C1-type" evidence="11">
    <location>
        <begin position="350"/>
        <end position="374"/>
    </location>
</feature>
<dbReference type="CDD" id="cd00093">
    <property type="entry name" value="HTH_XRE"/>
    <property type="match status" value="1"/>
</dbReference>
<evidence type="ECO:0000256" key="3">
    <source>
        <dbReference type="ARBA" id="ARBA00022478"/>
    </source>
</evidence>
<sequence length="467" mass="51027">MKASLSAQLGQQLHLTPALLQSIRLLQLTGLELELEVAQALESNPLLERIEDSEPEQRQVSEDPQLDTAAFDELPESQMWDIPAASWSEGDTDRMANIAAGASSDPGWQLLQGLSLELKGQDLAIAAFWLQHIDEAGYLDDSLPALQALAASELGCDAGQMEWIRQRLLHGEPAGMCAVDAREALRAQLDALPGTVAARPLARQLLQLDREVLLTGCTDVLAQALQREPADVAEARALLRQLDAYPAQSLLEDADPAIVPDVVCWFADASWRVALNRRSTQRVGVPAHYEQALASCADELSPAMREQLNQARWLTRGLSIRNDTLLRTTQVIVAHQAGFLSRGEEAMAPLTLKQVAEAIGMHESTISRITTGKYLQTPRGTFELKRFFAVKLEGASVSGAAVKAMVRRLIDNEPAGRPLADEAIAGLLSRQGIQVARRTVAKYREQLDIAPARERRRNQTASLARAS</sequence>
<keyword evidence="9 10" id="KW-0804">Transcription</keyword>
<dbReference type="GO" id="GO:0006352">
    <property type="term" value="P:DNA-templated transcription initiation"/>
    <property type="evidence" value="ECO:0007669"/>
    <property type="project" value="InterPro"/>
</dbReference>
<dbReference type="InterPro" id="IPR000394">
    <property type="entry name" value="RNA_pol_sigma_54"/>
</dbReference>
<dbReference type="Pfam" id="PF04552">
    <property type="entry name" value="Sigma54_DBD"/>
    <property type="match status" value="1"/>
</dbReference>
<evidence type="ECO:0000256" key="2">
    <source>
        <dbReference type="ARBA" id="ARBA00019942"/>
    </source>
</evidence>
<dbReference type="GO" id="GO:0016987">
    <property type="term" value="F:sigma factor activity"/>
    <property type="evidence" value="ECO:0007669"/>
    <property type="project" value="UniProtKB-KW"/>
</dbReference>
<dbReference type="Proteomes" id="UP000050956">
    <property type="component" value="Unassembled WGS sequence"/>
</dbReference>
<keyword evidence="4 10" id="KW-0808">Transferase</keyword>
<evidence type="ECO:0000259" key="11">
    <source>
        <dbReference type="PROSITE" id="PS50943"/>
    </source>
</evidence>
<name>A0A0R0D9C7_9GAMM</name>
<dbReference type="PANTHER" id="PTHR32248:SF4">
    <property type="entry name" value="RNA POLYMERASE SIGMA-54 FACTOR"/>
    <property type="match status" value="1"/>
</dbReference>
<evidence type="ECO:0000256" key="1">
    <source>
        <dbReference type="ARBA" id="ARBA00008798"/>
    </source>
</evidence>
<dbReference type="RefSeq" id="WP_057636731.1">
    <property type="nucleotide sequence ID" value="NZ_LDJM01000007.1"/>
</dbReference>
<organism evidence="12 13">
    <name type="scientific">Stenotrophomonas ginsengisoli</name>
    <dbReference type="NCBI Taxonomy" id="336566"/>
    <lineage>
        <taxon>Bacteria</taxon>
        <taxon>Pseudomonadati</taxon>
        <taxon>Pseudomonadota</taxon>
        <taxon>Gammaproteobacteria</taxon>
        <taxon>Lysobacterales</taxon>
        <taxon>Lysobacteraceae</taxon>
        <taxon>Stenotrophomonas</taxon>
    </lineage>
</organism>
<evidence type="ECO:0000256" key="10">
    <source>
        <dbReference type="PIRNR" id="PIRNR000774"/>
    </source>
</evidence>
<comment type="function">
    <text evidence="10">Sigma factors are initiation factors that promote the attachment of RNA polymerase to specific initiation sites and are then released.</text>
</comment>
<dbReference type="PROSITE" id="PS50044">
    <property type="entry name" value="SIGMA54_3"/>
    <property type="match status" value="1"/>
</dbReference>
<evidence type="ECO:0000256" key="6">
    <source>
        <dbReference type="ARBA" id="ARBA00023015"/>
    </source>
</evidence>
<evidence type="ECO:0000256" key="4">
    <source>
        <dbReference type="ARBA" id="ARBA00022679"/>
    </source>
</evidence>
<dbReference type="Pfam" id="PF04963">
    <property type="entry name" value="Sigma54_CBD"/>
    <property type="match status" value="1"/>
</dbReference>
<reference evidence="12 13" key="1">
    <citation type="submission" date="2015-05" db="EMBL/GenBank/DDBJ databases">
        <title>Genome sequencing and analysis of members of genus Stenotrophomonas.</title>
        <authorList>
            <person name="Patil P.P."/>
            <person name="Midha S."/>
            <person name="Patil P.B."/>
        </authorList>
    </citation>
    <scope>NUCLEOTIDE SEQUENCE [LARGE SCALE GENOMIC DNA]</scope>
    <source>
        <strain evidence="12 13">DSM 24757</strain>
    </source>
</reference>